<accession>U4L2D1</accession>
<reference evidence="6 7" key="1">
    <citation type="journal article" date="2013" name="PLoS Genet.">
        <title>The genome and development-dependent transcriptomes of Pyronema confluens: a window into fungal evolution.</title>
        <authorList>
            <person name="Traeger S."/>
            <person name="Altegoer F."/>
            <person name="Freitag M."/>
            <person name="Gabaldon T."/>
            <person name="Kempken F."/>
            <person name="Kumar A."/>
            <person name="Marcet-Houben M."/>
            <person name="Poggeler S."/>
            <person name="Stajich J.E."/>
            <person name="Nowrousian M."/>
        </authorList>
    </citation>
    <scope>NUCLEOTIDE SEQUENCE [LARGE SCALE GENOMIC DNA]</scope>
    <source>
        <strain evidence="7">CBS 100304</strain>
        <tissue evidence="6">Vegetative mycelium</tissue>
    </source>
</reference>
<evidence type="ECO:0000256" key="1">
    <source>
        <dbReference type="ARBA" id="ARBA00008061"/>
    </source>
</evidence>
<dbReference type="SUPFAM" id="SSF51011">
    <property type="entry name" value="Glycosyl hydrolase domain"/>
    <property type="match status" value="1"/>
</dbReference>
<sequence>MTADPVPLRSTHRWWKEAVVYQIYPTSFQDSNGDGIGDIPGIISRLDYLKSLGVDVLWLSPVYKSPLKDMGYDISDYLAIDPRYGTMEDIEKLISGCHQRGMKLLMDLVVNHTSEEHAWFMESRKDKINDKRDWYIWRNPKIGPNGERIPPNNWRAVFGGSAWDLDETTQQYYLHCFLPSQPDLNHENHLVRSAVHRVMDFWLKKGVDGFRQDVINLISKAPGLPDAPITFPDQFLQPAYPLFSNGPRLHEFLKEMRTAVLSRYDTMTVGEMPWCTDKEEVLRCVGEDRGELDMIFQFDIIEMDFGPAGRFTDASEPWTLKTLRDIIEGWQSFMIQNSGWNSIAIESHDQPRSVTRFFPEDLYPGNEDRERRAKMMATLCAAQSGTLFMFQGQEIGMQNIPTSWDIDDYKDIETKNAYQLAKEKGHLEQFWNAARLKARDNGRTPVQWDGTENAGFTKGSPWMRVNDDYKEWNVEEQVKKEGSVWSFWKNVLEVRKKYRGVLVYGGFEMLDKKSEDVLAWRREGEGKQALVVMNWKEGPVTWKVPEKAQGVVKEENVRLKNYGEVKIGEGEIMLSKWEAVLFVDE</sequence>
<gene>
    <name evidence="6" type="ORF">PCON_01250</name>
</gene>
<dbReference type="GO" id="GO:0004574">
    <property type="term" value="F:oligo-1,6-glucosidase activity"/>
    <property type="evidence" value="ECO:0007669"/>
    <property type="project" value="TreeGrafter"/>
</dbReference>
<dbReference type="InterPro" id="IPR017853">
    <property type="entry name" value="GH"/>
</dbReference>
<dbReference type="GO" id="GO:0004575">
    <property type="term" value="F:sucrose alpha-glucosidase activity"/>
    <property type="evidence" value="ECO:0007669"/>
    <property type="project" value="TreeGrafter"/>
</dbReference>
<dbReference type="GO" id="GO:0004556">
    <property type="term" value="F:alpha-amylase activity"/>
    <property type="evidence" value="ECO:0007669"/>
    <property type="project" value="TreeGrafter"/>
</dbReference>
<dbReference type="SMART" id="SM00642">
    <property type="entry name" value="Aamy"/>
    <property type="match status" value="1"/>
</dbReference>
<dbReference type="Gene3D" id="3.20.20.80">
    <property type="entry name" value="Glycosidases"/>
    <property type="match status" value="1"/>
</dbReference>
<dbReference type="GO" id="GO:0033934">
    <property type="term" value="F:glucan 1,4-alpha-maltotriohydrolase activity"/>
    <property type="evidence" value="ECO:0007669"/>
    <property type="project" value="TreeGrafter"/>
</dbReference>
<dbReference type="InterPro" id="IPR045857">
    <property type="entry name" value="O16G_dom_2"/>
</dbReference>
<dbReference type="AlphaFoldDB" id="U4L2D1"/>
<dbReference type="CDD" id="cd11333">
    <property type="entry name" value="AmyAc_SI_OligoGlu_DGase"/>
    <property type="match status" value="1"/>
</dbReference>
<keyword evidence="7" id="KW-1185">Reference proteome</keyword>
<comment type="similarity">
    <text evidence="1">Belongs to the glycosyl hydrolase 13 family.</text>
</comment>
<dbReference type="PANTHER" id="PTHR10357:SF232">
    <property type="entry name" value="GLYCOSYL HYDROLASE FAMILY 13 CATALYTIC DOMAIN-CONTAINING PROTEIN"/>
    <property type="match status" value="1"/>
</dbReference>
<dbReference type="InterPro" id="IPR006047">
    <property type="entry name" value="GH13_cat_dom"/>
</dbReference>
<evidence type="ECO:0000256" key="3">
    <source>
        <dbReference type="ARBA" id="ARBA00023295"/>
    </source>
</evidence>
<dbReference type="FunFam" id="3.20.20.80:FF:000064">
    <property type="entry name" value="Oligo-1,6-glucosidase"/>
    <property type="match status" value="2"/>
</dbReference>
<organism evidence="6 7">
    <name type="scientific">Pyronema omphalodes (strain CBS 100304)</name>
    <name type="common">Pyronema confluens</name>
    <dbReference type="NCBI Taxonomy" id="1076935"/>
    <lineage>
        <taxon>Eukaryota</taxon>
        <taxon>Fungi</taxon>
        <taxon>Dikarya</taxon>
        <taxon>Ascomycota</taxon>
        <taxon>Pezizomycotina</taxon>
        <taxon>Pezizomycetes</taxon>
        <taxon>Pezizales</taxon>
        <taxon>Pyronemataceae</taxon>
        <taxon>Pyronema</taxon>
    </lineage>
</organism>
<keyword evidence="3" id="KW-0326">Glycosidase</keyword>
<dbReference type="STRING" id="1076935.U4L2D1"/>
<dbReference type="OMA" id="RDWYWWR"/>
<dbReference type="EMBL" id="HF935194">
    <property type="protein sequence ID" value="CCX04230.1"/>
    <property type="molecule type" value="Genomic_DNA"/>
</dbReference>
<evidence type="ECO:0000313" key="6">
    <source>
        <dbReference type="EMBL" id="CCX04230.1"/>
    </source>
</evidence>
<evidence type="ECO:0000313" key="7">
    <source>
        <dbReference type="Proteomes" id="UP000018144"/>
    </source>
</evidence>
<dbReference type="Gene3D" id="3.90.400.10">
    <property type="entry name" value="Oligo-1,6-glucosidase, Domain 2"/>
    <property type="match status" value="1"/>
</dbReference>
<name>U4L2D1_PYROM</name>
<dbReference type="OrthoDB" id="1740265at2759"/>
<protein>
    <submittedName>
        <fullName evidence="6">Similar to Alpha-glucosidase acc. no. Q9P6J3</fullName>
    </submittedName>
</protein>
<dbReference type="SUPFAM" id="SSF51445">
    <property type="entry name" value="(Trans)glycosidases"/>
    <property type="match status" value="1"/>
</dbReference>
<keyword evidence="4" id="KW-0462">Maltose metabolism</keyword>
<dbReference type="GO" id="GO:0005987">
    <property type="term" value="P:sucrose catabolic process"/>
    <property type="evidence" value="ECO:0007669"/>
    <property type="project" value="TreeGrafter"/>
</dbReference>
<dbReference type="Pfam" id="PF00128">
    <property type="entry name" value="Alpha-amylase"/>
    <property type="match status" value="1"/>
</dbReference>
<dbReference type="GO" id="GO:0000025">
    <property type="term" value="P:maltose catabolic process"/>
    <property type="evidence" value="ECO:0007669"/>
    <property type="project" value="TreeGrafter"/>
</dbReference>
<dbReference type="InterPro" id="IPR013780">
    <property type="entry name" value="Glyco_hydro_b"/>
</dbReference>
<dbReference type="Gene3D" id="2.60.40.1180">
    <property type="entry name" value="Golgi alpha-mannosidase II"/>
    <property type="match status" value="1"/>
</dbReference>
<feature type="domain" description="Glycosyl hydrolase family 13 catalytic" evidence="5">
    <location>
        <begin position="22"/>
        <end position="443"/>
    </location>
</feature>
<keyword evidence="2" id="KW-0378">Hydrolase</keyword>
<evidence type="ECO:0000259" key="5">
    <source>
        <dbReference type="SMART" id="SM00642"/>
    </source>
</evidence>
<dbReference type="FunFam" id="3.90.400.10:FF:000004">
    <property type="entry name" value="Oligo-1,6-glucosidase"/>
    <property type="match status" value="1"/>
</dbReference>
<evidence type="ECO:0000256" key="4">
    <source>
        <dbReference type="ARBA" id="ARBA00026248"/>
    </source>
</evidence>
<dbReference type="PANTHER" id="PTHR10357">
    <property type="entry name" value="ALPHA-AMYLASE FAMILY MEMBER"/>
    <property type="match status" value="1"/>
</dbReference>
<dbReference type="eggNOG" id="KOG0471">
    <property type="taxonomic scope" value="Eukaryota"/>
</dbReference>
<dbReference type="Proteomes" id="UP000018144">
    <property type="component" value="Unassembled WGS sequence"/>
</dbReference>
<evidence type="ECO:0000256" key="2">
    <source>
        <dbReference type="ARBA" id="ARBA00022801"/>
    </source>
</evidence>
<proteinExistence type="inferred from homology"/>